<accession>A0A8T0FLK4</accession>
<comment type="caution">
    <text evidence="1">The sequence shown here is derived from an EMBL/GenBank/DDBJ whole genome shotgun (WGS) entry which is preliminary data.</text>
</comment>
<keyword evidence="2" id="KW-1185">Reference proteome</keyword>
<gene>
    <name evidence="1" type="ORF">HNY73_005468</name>
</gene>
<reference evidence="1" key="1">
    <citation type="journal article" date="2020" name="bioRxiv">
        <title>Chromosome-level reference genome of the European wasp spider Argiope bruennichi: a resource for studies on range expansion and evolutionary adaptation.</title>
        <authorList>
            <person name="Sheffer M.M."/>
            <person name="Hoppe A."/>
            <person name="Krehenwinkel H."/>
            <person name="Uhl G."/>
            <person name="Kuss A.W."/>
            <person name="Jensen L."/>
            <person name="Jensen C."/>
            <person name="Gillespie R.G."/>
            <person name="Hoff K.J."/>
            <person name="Prost S."/>
        </authorList>
    </citation>
    <scope>NUCLEOTIDE SEQUENCE</scope>
</reference>
<protein>
    <submittedName>
        <fullName evidence="1">Uncharacterized protein</fullName>
    </submittedName>
</protein>
<dbReference type="Proteomes" id="UP000807504">
    <property type="component" value="Unassembled WGS sequence"/>
</dbReference>
<dbReference type="EMBL" id="JABXBU010000011">
    <property type="protein sequence ID" value="KAF8790449.1"/>
    <property type="molecule type" value="Genomic_DNA"/>
</dbReference>
<dbReference type="AlphaFoldDB" id="A0A8T0FLK4"/>
<evidence type="ECO:0000313" key="2">
    <source>
        <dbReference type="Proteomes" id="UP000807504"/>
    </source>
</evidence>
<reference evidence="1" key="2">
    <citation type="submission" date="2020-06" db="EMBL/GenBank/DDBJ databases">
        <authorList>
            <person name="Sheffer M."/>
        </authorList>
    </citation>
    <scope>NUCLEOTIDE SEQUENCE</scope>
</reference>
<name>A0A8T0FLK4_ARGBR</name>
<organism evidence="1 2">
    <name type="scientific">Argiope bruennichi</name>
    <name type="common">Wasp spider</name>
    <name type="synonym">Aranea bruennichi</name>
    <dbReference type="NCBI Taxonomy" id="94029"/>
    <lineage>
        <taxon>Eukaryota</taxon>
        <taxon>Metazoa</taxon>
        <taxon>Ecdysozoa</taxon>
        <taxon>Arthropoda</taxon>
        <taxon>Chelicerata</taxon>
        <taxon>Arachnida</taxon>
        <taxon>Araneae</taxon>
        <taxon>Araneomorphae</taxon>
        <taxon>Entelegynae</taxon>
        <taxon>Araneoidea</taxon>
        <taxon>Araneidae</taxon>
        <taxon>Argiope</taxon>
    </lineage>
</organism>
<proteinExistence type="predicted"/>
<sequence>MCGSETPTITKFPVIRMLPLGPLRSSSTSSSGKRVWEADVTLSGLISNLTGIRFSVLTSERSSLAATGDTLKMEWKHATIFAVLSLFCLVRIHAKIVYINGTEVFNEKISSHNVTTKSPVRAWYSVFNPKNISNHSGHLTIVHRKEDAEEKEVRKEVEKFQDHDQEESQNDTLATRDTTLLSSLRGIWSDLSPMLTVLSTFIGIFLMFILLESPLSPLPVPPLPHSPVGPYPPTNMYPFGIPPPRNYYGVGYAGPPRHASYRNPRYLKRHNTTMDEVLEKLEKGLQILRSEDLWKNLSSL</sequence>
<evidence type="ECO:0000313" key="1">
    <source>
        <dbReference type="EMBL" id="KAF8790449.1"/>
    </source>
</evidence>